<evidence type="ECO:0000256" key="8">
    <source>
        <dbReference type="ARBA" id="ARBA00023136"/>
    </source>
</evidence>
<gene>
    <name evidence="12" type="primary">ND4L</name>
</gene>
<reference evidence="12" key="1">
    <citation type="submission" date="2020-06" db="EMBL/GenBank/DDBJ databases">
        <title>DNAmark Project.</title>
        <authorList>
            <person name="Leerhoei F."/>
        </authorList>
    </citation>
    <scope>NUCLEOTIDE SEQUENCE</scope>
    <source>
        <strain evidence="12">DM1253</strain>
    </source>
</reference>
<evidence type="ECO:0000256" key="5">
    <source>
        <dbReference type="ARBA" id="ARBA00022967"/>
    </source>
</evidence>
<comment type="similarity">
    <text evidence="2">Belongs to the complex I subunit 4L family.</text>
</comment>
<organism evidence="12">
    <name type="scientific">Halesus radiatus</name>
    <dbReference type="NCBI Taxonomy" id="1271722"/>
    <lineage>
        <taxon>Eukaryota</taxon>
        <taxon>Metazoa</taxon>
        <taxon>Ecdysozoa</taxon>
        <taxon>Arthropoda</taxon>
        <taxon>Hexapoda</taxon>
        <taxon>Insecta</taxon>
        <taxon>Pterygota</taxon>
        <taxon>Neoptera</taxon>
        <taxon>Endopterygota</taxon>
        <taxon>Trichoptera</taxon>
        <taxon>Integripalpia</taxon>
        <taxon>Plenitentoria</taxon>
        <taxon>Limnephiloidea</taxon>
        <taxon>Limnephilidae</taxon>
        <taxon>Limnephilinae</taxon>
        <taxon>Stenophylacini</taxon>
        <taxon>Halesus</taxon>
    </lineage>
</organism>
<evidence type="ECO:0000256" key="4">
    <source>
        <dbReference type="ARBA" id="ARBA00022692"/>
    </source>
</evidence>
<keyword evidence="6 11" id="KW-1133">Transmembrane helix</keyword>
<name>A0A7D6W9P3_9NEOP</name>
<evidence type="ECO:0000256" key="6">
    <source>
        <dbReference type="ARBA" id="ARBA00022989"/>
    </source>
</evidence>
<protein>
    <recommendedName>
        <fullName evidence="3">NADH-ubiquinone oxidoreductase chain 4L</fullName>
    </recommendedName>
    <alternativeName>
        <fullName evidence="9">NADH dehydrogenase subunit 4L</fullName>
    </alternativeName>
</protein>
<keyword evidence="5" id="KW-1278">Translocase</keyword>
<comment type="catalytic activity">
    <reaction evidence="10">
        <text>a ubiquinone + NADH + 5 H(+)(in) = a ubiquinol + NAD(+) + 4 H(+)(out)</text>
        <dbReference type="Rhea" id="RHEA:29091"/>
        <dbReference type="Rhea" id="RHEA-COMP:9565"/>
        <dbReference type="Rhea" id="RHEA-COMP:9566"/>
        <dbReference type="ChEBI" id="CHEBI:15378"/>
        <dbReference type="ChEBI" id="CHEBI:16389"/>
        <dbReference type="ChEBI" id="CHEBI:17976"/>
        <dbReference type="ChEBI" id="CHEBI:57540"/>
        <dbReference type="ChEBI" id="CHEBI:57945"/>
        <dbReference type="EC" id="7.1.1.2"/>
    </reaction>
</comment>
<evidence type="ECO:0000256" key="10">
    <source>
        <dbReference type="ARBA" id="ARBA00049551"/>
    </source>
</evidence>
<keyword evidence="4 11" id="KW-0812">Transmembrane</keyword>
<keyword evidence="12" id="KW-0496">Mitochondrion</keyword>
<evidence type="ECO:0000256" key="7">
    <source>
        <dbReference type="ARBA" id="ARBA00023027"/>
    </source>
</evidence>
<evidence type="ECO:0000256" key="9">
    <source>
        <dbReference type="ARBA" id="ARBA00031586"/>
    </source>
</evidence>
<geneLocation type="mitochondrion" evidence="12"/>
<dbReference type="EMBL" id="MT628556">
    <property type="protein sequence ID" value="QLY90197.1"/>
    <property type="molecule type" value="Genomic_DNA"/>
</dbReference>
<dbReference type="Pfam" id="PF00420">
    <property type="entry name" value="Oxidored_q2"/>
    <property type="match status" value="1"/>
</dbReference>
<evidence type="ECO:0000256" key="2">
    <source>
        <dbReference type="ARBA" id="ARBA00010519"/>
    </source>
</evidence>
<evidence type="ECO:0000313" key="12">
    <source>
        <dbReference type="EMBL" id="QLY90197.1"/>
    </source>
</evidence>
<evidence type="ECO:0000256" key="3">
    <source>
        <dbReference type="ARBA" id="ARBA00016612"/>
    </source>
</evidence>
<feature type="transmembrane region" description="Helical" evidence="11">
    <location>
        <begin position="30"/>
        <end position="52"/>
    </location>
</feature>
<dbReference type="AlphaFoldDB" id="A0A7D6W9P3"/>
<dbReference type="InterPro" id="IPR039428">
    <property type="entry name" value="NUOK/Mnh_C1-like"/>
</dbReference>
<evidence type="ECO:0000256" key="11">
    <source>
        <dbReference type="SAM" id="Phobius"/>
    </source>
</evidence>
<dbReference type="Gene3D" id="1.10.287.3510">
    <property type="match status" value="1"/>
</dbReference>
<keyword evidence="7" id="KW-0520">NAD</keyword>
<accession>A0A7D6W9P3</accession>
<comment type="subcellular location">
    <subcellularLocation>
        <location evidence="1">Membrane</location>
        <topology evidence="1">Multi-pass membrane protein</topology>
    </subcellularLocation>
</comment>
<proteinExistence type="inferred from homology"/>
<dbReference type="GO" id="GO:0008137">
    <property type="term" value="F:NADH dehydrogenase (ubiquinone) activity"/>
    <property type="evidence" value="ECO:0007669"/>
    <property type="project" value="UniProtKB-EC"/>
</dbReference>
<dbReference type="GO" id="GO:0016020">
    <property type="term" value="C:membrane"/>
    <property type="evidence" value="ECO:0007669"/>
    <property type="project" value="UniProtKB-SubCell"/>
</dbReference>
<evidence type="ECO:0000256" key="1">
    <source>
        <dbReference type="ARBA" id="ARBA00004141"/>
    </source>
</evidence>
<feature type="transmembrane region" description="Helical" evidence="11">
    <location>
        <begin position="58"/>
        <end position="83"/>
    </location>
</feature>
<keyword evidence="8 11" id="KW-0472">Membrane</keyword>
<sequence length="98" mass="11555">MKIFHLSKFIMVSYLISNFMFSLNRKHLLIILLSLELIVLNLFFFVYVYLLLNLLNSIYFLVMFMVLTVCEGVLGVSILVYMIRVHGKDYVSVYSIFI</sequence>